<dbReference type="GO" id="GO:0004046">
    <property type="term" value="F:aminoacylase activity"/>
    <property type="evidence" value="ECO:0007669"/>
    <property type="project" value="TreeGrafter"/>
</dbReference>
<evidence type="ECO:0000259" key="1">
    <source>
        <dbReference type="Pfam" id="PF07687"/>
    </source>
</evidence>
<dbReference type="InterPro" id="IPR036264">
    <property type="entry name" value="Bact_exopeptidase_dim_dom"/>
</dbReference>
<protein>
    <recommendedName>
        <fullName evidence="1">Peptidase M20 dimerisation domain-containing protein</fullName>
    </recommendedName>
</protein>
<dbReference type="EMBL" id="GECZ01031655">
    <property type="protein sequence ID" value="JAS38114.1"/>
    <property type="molecule type" value="Transcribed_RNA"/>
</dbReference>
<dbReference type="PANTHER" id="PTHR45892">
    <property type="entry name" value="AMINOACYLASE-1"/>
    <property type="match status" value="1"/>
</dbReference>
<organism evidence="2">
    <name type="scientific">Cuerna arida</name>
    <dbReference type="NCBI Taxonomy" id="1464854"/>
    <lineage>
        <taxon>Eukaryota</taxon>
        <taxon>Metazoa</taxon>
        <taxon>Ecdysozoa</taxon>
        <taxon>Arthropoda</taxon>
        <taxon>Hexapoda</taxon>
        <taxon>Insecta</taxon>
        <taxon>Pterygota</taxon>
        <taxon>Neoptera</taxon>
        <taxon>Paraneoptera</taxon>
        <taxon>Hemiptera</taxon>
        <taxon>Auchenorrhyncha</taxon>
        <taxon>Membracoidea</taxon>
        <taxon>Cicadellidae</taxon>
        <taxon>Cicadellinae</taxon>
        <taxon>Proconiini</taxon>
        <taxon>Cuerna</taxon>
    </lineage>
</organism>
<feature type="non-terminal residue" evidence="2">
    <location>
        <position position="1"/>
    </location>
</feature>
<dbReference type="Gene3D" id="1.10.150.900">
    <property type="match status" value="1"/>
</dbReference>
<dbReference type="InterPro" id="IPR052083">
    <property type="entry name" value="Aminoacylase-1_M20A"/>
</dbReference>
<dbReference type="InterPro" id="IPR011650">
    <property type="entry name" value="Peptidase_M20_dimer"/>
</dbReference>
<dbReference type="Gene3D" id="3.30.70.360">
    <property type="match status" value="1"/>
</dbReference>
<name>A0A1B6EJL7_9HEMI</name>
<sequence length="145" mass="16368">DPSLTIGDVTTVNLTKIEGGKQANVVPPVLSALFDIRISLSEDIDMFEEKIKEFCRQSGKNIEIEYEQQDKRVESTPITSKNAWWSTFKESCDKLGIKIETRIFPGATDGRYFRSVGLPVFGFSPINNTPVLLHDHNEFLDAKVF</sequence>
<reference evidence="2" key="1">
    <citation type="submission" date="2015-11" db="EMBL/GenBank/DDBJ databases">
        <title>De novo transcriptome assembly of four potential Pierce s Disease insect vectors from Arizona vineyards.</title>
        <authorList>
            <person name="Tassone E.E."/>
        </authorList>
    </citation>
    <scope>NUCLEOTIDE SEQUENCE</scope>
</reference>
<evidence type="ECO:0000313" key="2">
    <source>
        <dbReference type="EMBL" id="JAS38114.1"/>
    </source>
</evidence>
<dbReference type="SUPFAM" id="SSF53187">
    <property type="entry name" value="Zn-dependent exopeptidases"/>
    <property type="match status" value="1"/>
</dbReference>
<accession>A0A1B6EJL7</accession>
<dbReference type="Pfam" id="PF07687">
    <property type="entry name" value="M20_dimer"/>
    <property type="match status" value="1"/>
</dbReference>
<feature type="non-terminal residue" evidence="2">
    <location>
        <position position="145"/>
    </location>
</feature>
<dbReference type="PANTHER" id="PTHR45892:SF1">
    <property type="entry name" value="AMINOACYLASE-1"/>
    <property type="match status" value="1"/>
</dbReference>
<feature type="domain" description="Peptidase M20 dimerisation" evidence="1">
    <location>
        <begin position="10"/>
        <end position="61"/>
    </location>
</feature>
<gene>
    <name evidence="2" type="ORF">g.48311</name>
</gene>
<proteinExistence type="predicted"/>
<dbReference type="SUPFAM" id="SSF55031">
    <property type="entry name" value="Bacterial exopeptidase dimerisation domain"/>
    <property type="match status" value="1"/>
</dbReference>
<dbReference type="AlphaFoldDB" id="A0A1B6EJL7"/>